<evidence type="ECO:0000256" key="1">
    <source>
        <dbReference type="ARBA" id="ARBA00023015"/>
    </source>
</evidence>
<protein>
    <submittedName>
        <fullName evidence="5">Transcriptional regulator, AsnC family</fullName>
    </submittedName>
</protein>
<dbReference type="InterPro" id="IPR019888">
    <property type="entry name" value="Tscrpt_reg_AsnC-like"/>
</dbReference>
<name>A0A1T5GGM9_9SPHN</name>
<reference evidence="6" key="1">
    <citation type="submission" date="2017-02" db="EMBL/GenBank/DDBJ databases">
        <authorList>
            <person name="Varghese N."/>
            <person name="Submissions S."/>
        </authorList>
    </citation>
    <scope>NUCLEOTIDE SEQUENCE [LARGE SCALE GENOMIC DNA]</scope>
    <source>
        <strain evidence="6">UM2</strain>
    </source>
</reference>
<dbReference type="InterPro" id="IPR036390">
    <property type="entry name" value="WH_DNA-bd_sf"/>
</dbReference>
<dbReference type="Pfam" id="PF01037">
    <property type="entry name" value="AsnC_trans_reg"/>
    <property type="match status" value="1"/>
</dbReference>
<feature type="domain" description="HTH asnC-type" evidence="4">
    <location>
        <begin position="1"/>
        <end position="62"/>
    </location>
</feature>
<dbReference type="InterPro" id="IPR011008">
    <property type="entry name" value="Dimeric_a/b-barrel"/>
</dbReference>
<dbReference type="PANTHER" id="PTHR30154">
    <property type="entry name" value="LEUCINE-RESPONSIVE REGULATORY PROTEIN"/>
    <property type="match status" value="1"/>
</dbReference>
<dbReference type="InterPro" id="IPR011991">
    <property type="entry name" value="ArsR-like_HTH"/>
</dbReference>
<proteinExistence type="predicted"/>
<dbReference type="InterPro" id="IPR019887">
    <property type="entry name" value="Tscrpt_reg_AsnC/Lrp_C"/>
</dbReference>
<dbReference type="AlphaFoldDB" id="A0A1T5GGM9"/>
<dbReference type="GO" id="GO:0043565">
    <property type="term" value="F:sequence-specific DNA binding"/>
    <property type="evidence" value="ECO:0007669"/>
    <property type="project" value="InterPro"/>
</dbReference>
<dbReference type="InterPro" id="IPR036388">
    <property type="entry name" value="WH-like_DNA-bd_sf"/>
</dbReference>
<dbReference type="RefSeq" id="WP_079650642.1">
    <property type="nucleotide sequence ID" value="NZ_JBDHSL010000018.1"/>
</dbReference>
<dbReference type="PROSITE" id="PS00519">
    <property type="entry name" value="HTH_ASNC_1"/>
    <property type="match status" value="1"/>
</dbReference>
<dbReference type="SUPFAM" id="SSF54909">
    <property type="entry name" value="Dimeric alpha+beta barrel"/>
    <property type="match status" value="1"/>
</dbReference>
<dbReference type="Gene3D" id="1.10.10.10">
    <property type="entry name" value="Winged helix-like DNA-binding domain superfamily/Winged helix DNA-binding domain"/>
    <property type="match status" value="1"/>
</dbReference>
<dbReference type="CDD" id="cd00090">
    <property type="entry name" value="HTH_ARSR"/>
    <property type="match status" value="1"/>
</dbReference>
<dbReference type="GO" id="GO:0006355">
    <property type="term" value="P:regulation of DNA-templated transcription"/>
    <property type="evidence" value="ECO:0007669"/>
    <property type="project" value="UniProtKB-ARBA"/>
</dbReference>
<dbReference type="Proteomes" id="UP000189818">
    <property type="component" value="Unassembled WGS sequence"/>
</dbReference>
<dbReference type="GO" id="GO:0005829">
    <property type="term" value="C:cytosol"/>
    <property type="evidence" value="ECO:0007669"/>
    <property type="project" value="TreeGrafter"/>
</dbReference>
<dbReference type="InterPro" id="IPR000485">
    <property type="entry name" value="AsnC-type_HTH_dom"/>
</dbReference>
<dbReference type="SMART" id="SM00344">
    <property type="entry name" value="HTH_ASNC"/>
    <property type="match status" value="1"/>
</dbReference>
<evidence type="ECO:0000256" key="2">
    <source>
        <dbReference type="ARBA" id="ARBA00023125"/>
    </source>
</evidence>
<dbReference type="GO" id="GO:0043200">
    <property type="term" value="P:response to amino acid"/>
    <property type="evidence" value="ECO:0007669"/>
    <property type="project" value="TreeGrafter"/>
</dbReference>
<dbReference type="PROSITE" id="PS50956">
    <property type="entry name" value="HTH_ASNC_2"/>
    <property type="match status" value="1"/>
</dbReference>
<dbReference type="PRINTS" id="PR00033">
    <property type="entry name" value="HTHASNC"/>
</dbReference>
<dbReference type="SUPFAM" id="SSF46785">
    <property type="entry name" value="Winged helix' DNA-binding domain"/>
    <property type="match status" value="1"/>
</dbReference>
<sequence>MDEMDGRILRTIQKHPELAVAELAERVGLSHTPCWRRLKRLQASGVIERNAVILNPKRLGLEAVVFASIRLKQHDEETLDAFETAIRNLPQIVECFSMSGDSDYQLRIVVANIEAYHDFLKKIVLHLPGVASVNSHFALNTVKLTTDLPI</sequence>
<dbReference type="OrthoDB" id="9813313at2"/>
<accession>A0A1T5GGM9</accession>
<evidence type="ECO:0000259" key="4">
    <source>
        <dbReference type="PROSITE" id="PS50956"/>
    </source>
</evidence>
<evidence type="ECO:0000313" key="5">
    <source>
        <dbReference type="EMBL" id="SKC07565.1"/>
    </source>
</evidence>
<dbReference type="InterPro" id="IPR019885">
    <property type="entry name" value="Tscrpt_reg_HTH_AsnC-type_CS"/>
</dbReference>
<evidence type="ECO:0000256" key="3">
    <source>
        <dbReference type="ARBA" id="ARBA00023163"/>
    </source>
</evidence>
<organism evidence="5 6">
    <name type="scientific">Rhizorhabdus histidinilytica</name>
    <dbReference type="NCBI Taxonomy" id="439228"/>
    <lineage>
        <taxon>Bacteria</taxon>
        <taxon>Pseudomonadati</taxon>
        <taxon>Pseudomonadota</taxon>
        <taxon>Alphaproteobacteria</taxon>
        <taxon>Sphingomonadales</taxon>
        <taxon>Sphingomonadaceae</taxon>
        <taxon>Rhizorhabdus</taxon>
    </lineage>
</organism>
<dbReference type="STRING" id="439228.SAMN06295920_114103"/>
<keyword evidence="3" id="KW-0804">Transcription</keyword>
<dbReference type="Gene3D" id="3.30.70.920">
    <property type="match status" value="1"/>
</dbReference>
<dbReference type="EMBL" id="FUYM01000014">
    <property type="protein sequence ID" value="SKC07565.1"/>
    <property type="molecule type" value="Genomic_DNA"/>
</dbReference>
<keyword evidence="2" id="KW-0238">DNA-binding</keyword>
<dbReference type="PANTHER" id="PTHR30154:SF34">
    <property type="entry name" value="TRANSCRIPTIONAL REGULATOR AZLB"/>
    <property type="match status" value="1"/>
</dbReference>
<evidence type="ECO:0000313" key="6">
    <source>
        <dbReference type="Proteomes" id="UP000189818"/>
    </source>
</evidence>
<gene>
    <name evidence="5" type="ORF">SAMN06295920_114103</name>
</gene>
<dbReference type="Pfam" id="PF13412">
    <property type="entry name" value="HTH_24"/>
    <property type="match status" value="1"/>
</dbReference>
<keyword evidence="6" id="KW-1185">Reference proteome</keyword>
<keyword evidence="1" id="KW-0805">Transcription regulation</keyword>